<dbReference type="Pfam" id="PF10756">
    <property type="entry name" value="bPH_6"/>
    <property type="match status" value="1"/>
</dbReference>
<keyword evidence="4" id="KW-1185">Reference proteome</keyword>
<comment type="caution">
    <text evidence="3">The sequence shown here is derived from an EMBL/GenBank/DDBJ whole genome shotgun (WGS) entry which is preliminary data.</text>
</comment>
<feature type="transmembrane region" description="Helical" evidence="1">
    <location>
        <begin position="34"/>
        <end position="56"/>
    </location>
</feature>
<keyword evidence="1" id="KW-0812">Transmembrane</keyword>
<evidence type="ECO:0000313" key="3">
    <source>
        <dbReference type="EMBL" id="GGC59025.1"/>
    </source>
</evidence>
<evidence type="ECO:0000313" key="4">
    <source>
        <dbReference type="Proteomes" id="UP000641514"/>
    </source>
</evidence>
<reference evidence="3" key="1">
    <citation type="journal article" date="2014" name="Int. J. Syst. Evol. Microbiol.">
        <title>Complete genome sequence of Corynebacterium casei LMG S-19264T (=DSM 44701T), isolated from a smear-ripened cheese.</title>
        <authorList>
            <consortium name="US DOE Joint Genome Institute (JGI-PGF)"/>
            <person name="Walter F."/>
            <person name="Albersmeier A."/>
            <person name="Kalinowski J."/>
            <person name="Ruckert C."/>
        </authorList>
    </citation>
    <scope>NUCLEOTIDE SEQUENCE</scope>
    <source>
        <strain evidence="3">CGMCC 1.15478</strain>
    </source>
</reference>
<evidence type="ECO:0000256" key="1">
    <source>
        <dbReference type="SAM" id="Phobius"/>
    </source>
</evidence>
<dbReference type="RefSeq" id="WP_188671093.1">
    <property type="nucleotide sequence ID" value="NZ_BMJH01000001.1"/>
</dbReference>
<sequence length="169" mass="18443">MSGTTPSSETPVGKAPERTNTWELVVRARKMPRWAAVAALAMFLTFVVLGILLGSANTGVYFRLVDQIAMVLLGAFFGSLFLLLARPRLRVGASGVGVRNFFSERVVPWETVGGLSFRTGGSWARLELPEDEYIPVLAIQSTDRGHAVAAVEKFRELEGKYSAELSHDS</sequence>
<keyword evidence="1" id="KW-1133">Transmembrane helix</keyword>
<accession>A0A916XAJ2</accession>
<protein>
    <submittedName>
        <fullName evidence="3">Membrane protein</fullName>
    </submittedName>
</protein>
<feature type="transmembrane region" description="Helical" evidence="1">
    <location>
        <begin position="68"/>
        <end position="85"/>
    </location>
</feature>
<feature type="domain" description="Low molecular weight protein antigen 6 PH" evidence="2">
    <location>
        <begin position="86"/>
        <end position="155"/>
    </location>
</feature>
<dbReference type="InterPro" id="IPR019692">
    <property type="entry name" value="CFP-6_PH"/>
</dbReference>
<keyword evidence="1" id="KW-0472">Membrane</keyword>
<dbReference type="EMBL" id="BMJH01000001">
    <property type="protein sequence ID" value="GGC59025.1"/>
    <property type="molecule type" value="Genomic_DNA"/>
</dbReference>
<name>A0A916XAJ2_9ACTN</name>
<dbReference type="AlphaFoldDB" id="A0A916XAJ2"/>
<evidence type="ECO:0000259" key="2">
    <source>
        <dbReference type="Pfam" id="PF10756"/>
    </source>
</evidence>
<organism evidence="3 4">
    <name type="scientific">Hoyosella rhizosphaerae</name>
    <dbReference type="NCBI Taxonomy" id="1755582"/>
    <lineage>
        <taxon>Bacteria</taxon>
        <taxon>Bacillati</taxon>
        <taxon>Actinomycetota</taxon>
        <taxon>Actinomycetes</taxon>
        <taxon>Mycobacteriales</taxon>
        <taxon>Hoyosellaceae</taxon>
        <taxon>Hoyosella</taxon>
    </lineage>
</organism>
<proteinExistence type="predicted"/>
<gene>
    <name evidence="3" type="ORF">GCM10011410_09320</name>
</gene>
<dbReference type="Proteomes" id="UP000641514">
    <property type="component" value="Unassembled WGS sequence"/>
</dbReference>
<reference evidence="3" key="2">
    <citation type="submission" date="2020-09" db="EMBL/GenBank/DDBJ databases">
        <authorList>
            <person name="Sun Q."/>
            <person name="Zhou Y."/>
        </authorList>
    </citation>
    <scope>NUCLEOTIDE SEQUENCE</scope>
    <source>
        <strain evidence="3">CGMCC 1.15478</strain>
    </source>
</reference>